<dbReference type="InterPro" id="IPR036322">
    <property type="entry name" value="WD40_repeat_dom_sf"/>
</dbReference>
<dbReference type="PANTHER" id="PTHR44215:SF1">
    <property type="entry name" value="WD REPEAT-CONTAINING PROTEIN 75"/>
    <property type="match status" value="1"/>
</dbReference>
<evidence type="ECO:0000256" key="2">
    <source>
        <dbReference type="ARBA" id="ARBA00022517"/>
    </source>
</evidence>
<dbReference type="Proteomes" id="UP000549394">
    <property type="component" value="Unassembled WGS sequence"/>
</dbReference>
<keyword evidence="4" id="KW-0853">WD repeat</keyword>
<comment type="caution">
    <text evidence="9">The sequence shown here is derived from an EMBL/GenBank/DDBJ whole genome shotgun (WGS) entry which is preliminary data.</text>
</comment>
<dbReference type="GO" id="GO:0045943">
    <property type="term" value="P:positive regulation of transcription by RNA polymerase I"/>
    <property type="evidence" value="ECO:0007669"/>
    <property type="project" value="InterPro"/>
</dbReference>
<dbReference type="PANTHER" id="PTHR44215">
    <property type="entry name" value="WD REPEAT-CONTAINING PROTEIN 75"/>
    <property type="match status" value="1"/>
</dbReference>
<dbReference type="PROSITE" id="PS50053">
    <property type="entry name" value="UBIQUITIN_2"/>
    <property type="match status" value="1"/>
</dbReference>
<dbReference type="Pfam" id="PF00240">
    <property type="entry name" value="ubiquitin"/>
    <property type="match status" value="1"/>
</dbReference>
<dbReference type="InterPro" id="IPR015943">
    <property type="entry name" value="WD40/YVTN_repeat-like_dom_sf"/>
</dbReference>
<comment type="subcellular location">
    <subcellularLocation>
        <location evidence="1">Nucleus</location>
        <location evidence="1">Nucleolus</location>
    </subcellularLocation>
</comment>
<keyword evidence="10" id="KW-1185">Reference proteome</keyword>
<dbReference type="InterPro" id="IPR053826">
    <property type="entry name" value="WDR75"/>
</dbReference>
<keyword evidence="5" id="KW-0677">Repeat</keyword>
<sequence>MKTTSAFRREMSNLTVIVKTSKDTKELTFPKKKTVKELRKKVAQLFLADIEKVRLVFSGKILEDDDTISKSKIKNKDILHLVIKDNEGSSNAQTSSIEDEIVPRPHGGFNFKKVKPIFSDDSKFLLCASGSLVKIINCLQGEVVQILNGHTEPITGIDLDCYEPSKYCYTVSADDTLIKWDYLEGLAIKGYNVKNCKTLKCIRGSLYSIQGNQKKNIVKLNFNGDKINIEKVHNIEGRYNLEERYDFGNRFSFLGFVNAWSCTVMTLNDKNNQPKRWSYVNCPLRCIACHPEAEIVATGDVKGAIYIWRNIFSDAPITLKLHWHSLPVCDIAWNSHGTELLSVGYECVLVRWTIATEEKRFLPRLGAPLTFVRISRNNQQYALSHDNNVLTLVSNNLLVQNVISGMADNDNKVKLLYDPRSRSIITNGLPGHLQFYKVQDDKQLYYIDAVGQNYISPESLDKPLKYIEIEAAAINSTGTWLCTYERRNDVSLSIPSKLKFWRWSAVDRTFVLCVEFISAFRGKVNTLRFCKSIMNEVLVATSEDQCFKIWKNSGESKWIFHRKGSHLSLPSTVADFSKDGSLLAVSFGNYLTLWRFDEELERRAILEHESSVLFCEFCKFKYVHILLSASDSQIISWDLLTCSALWKVNTNVSLLASDPLSEYFAVLSTNNQLYIIQPSEIEPTFSLPNICKSEVSSMVFVPREEPNDELPEWTCKSQLYFWSKEEGLYLVDRQNTELLKARNRINLSSNVRKNKLAELITHSFTRKNPSNQDKRIDRFSEQTASNVLLRAVSSVSNNILLITDISPSWQAAALKQLQSNSSENEDISLDLKNLEIDEEKFQKALMASNKIRSVVEDSNVTSEIDMNEIPEENIEKKNITPATKIPNSVEDVLKFVM</sequence>
<dbReference type="InterPro" id="IPR057644">
    <property type="entry name" value="Beta-prop_WDR75_2nd"/>
</dbReference>
<dbReference type="GO" id="GO:0032040">
    <property type="term" value="C:small-subunit processome"/>
    <property type="evidence" value="ECO:0007669"/>
    <property type="project" value="InterPro"/>
</dbReference>
<reference evidence="9 10" key="1">
    <citation type="submission" date="2020-08" db="EMBL/GenBank/DDBJ databases">
        <authorList>
            <person name="Hejnol A."/>
        </authorList>
    </citation>
    <scope>NUCLEOTIDE SEQUENCE [LARGE SCALE GENOMIC DNA]</scope>
</reference>
<proteinExistence type="predicted"/>
<organism evidence="9 10">
    <name type="scientific">Dimorphilus gyrociliatus</name>
    <dbReference type="NCBI Taxonomy" id="2664684"/>
    <lineage>
        <taxon>Eukaryota</taxon>
        <taxon>Metazoa</taxon>
        <taxon>Spiralia</taxon>
        <taxon>Lophotrochozoa</taxon>
        <taxon>Annelida</taxon>
        <taxon>Polychaeta</taxon>
        <taxon>Polychaeta incertae sedis</taxon>
        <taxon>Dinophilidae</taxon>
        <taxon>Dimorphilus</taxon>
    </lineage>
</organism>
<dbReference type="AlphaFoldDB" id="A0A7I8VL48"/>
<keyword evidence="2" id="KW-0690">Ribosome biogenesis</keyword>
<protein>
    <submittedName>
        <fullName evidence="9">DgyrCDS5301</fullName>
    </submittedName>
</protein>
<evidence type="ECO:0000313" key="9">
    <source>
        <dbReference type="EMBL" id="CAD5116410.1"/>
    </source>
</evidence>
<gene>
    <name evidence="9" type="ORF">DGYR_LOCUS5047</name>
</gene>
<keyword evidence="6" id="KW-0804">Transcription</keyword>
<dbReference type="OrthoDB" id="4096at2759"/>
<evidence type="ECO:0000256" key="7">
    <source>
        <dbReference type="ARBA" id="ARBA00023242"/>
    </source>
</evidence>
<keyword evidence="3" id="KW-0698">rRNA processing</keyword>
<evidence type="ECO:0000256" key="3">
    <source>
        <dbReference type="ARBA" id="ARBA00022552"/>
    </source>
</evidence>
<dbReference type="Pfam" id="PF23869">
    <property type="entry name" value="Beta-prop_WDR75_1st"/>
    <property type="match status" value="2"/>
</dbReference>
<evidence type="ECO:0000256" key="6">
    <source>
        <dbReference type="ARBA" id="ARBA00023163"/>
    </source>
</evidence>
<dbReference type="InterPro" id="IPR000626">
    <property type="entry name" value="Ubiquitin-like_dom"/>
</dbReference>
<dbReference type="SMART" id="SM00213">
    <property type="entry name" value="UBQ"/>
    <property type="match status" value="1"/>
</dbReference>
<dbReference type="EMBL" id="CAJFCJ010000006">
    <property type="protein sequence ID" value="CAD5116410.1"/>
    <property type="molecule type" value="Genomic_DNA"/>
</dbReference>
<dbReference type="GO" id="GO:2000234">
    <property type="term" value="P:positive regulation of rRNA processing"/>
    <property type="evidence" value="ECO:0007669"/>
    <property type="project" value="TreeGrafter"/>
</dbReference>
<dbReference type="GO" id="GO:0003723">
    <property type="term" value="F:RNA binding"/>
    <property type="evidence" value="ECO:0007669"/>
    <property type="project" value="InterPro"/>
</dbReference>
<evidence type="ECO:0000256" key="5">
    <source>
        <dbReference type="ARBA" id="ARBA00022737"/>
    </source>
</evidence>
<dbReference type="InterPro" id="IPR029071">
    <property type="entry name" value="Ubiquitin-like_domsf"/>
</dbReference>
<evidence type="ECO:0000259" key="8">
    <source>
        <dbReference type="PROSITE" id="PS50053"/>
    </source>
</evidence>
<name>A0A7I8VL48_9ANNE</name>
<accession>A0A7I8VL48</accession>
<evidence type="ECO:0000256" key="1">
    <source>
        <dbReference type="ARBA" id="ARBA00004604"/>
    </source>
</evidence>
<dbReference type="GO" id="GO:0006364">
    <property type="term" value="P:rRNA processing"/>
    <property type="evidence" value="ECO:0007669"/>
    <property type="project" value="UniProtKB-KW"/>
</dbReference>
<dbReference type="SMART" id="SM00320">
    <property type="entry name" value="WD40"/>
    <property type="match status" value="6"/>
</dbReference>
<dbReference type="InterPro" id="IPR001680">
    <property type="entry name" value="WD40_rpt"/>
</dbReference>
<evidence type="ECO:0000313" key="10">
    <source>
        <dbReference type="Proteomes" id="UP000549394"/>
    </source>
</evidence>
<dbReference type="SUPFAM" id="SSF50978">
    <property type="entry name" value="WD40 repeat-like"/>
    <property type="match status" value="2"/>
</dbReference>
<dbReference type="Pfam" id="PF23769">
    <property type="entry name" value="Beta-prop_WDR75_2nd"/>
    <property type="match status" value="1"/>
</dbReference>
<dbReference type="Gene3D" id="2.130.10.10">
    <property type="entry name" value="YVTN repeat-like/Quinoprotein amine dehydrogenase"/>
    <property type="match status" value="3"/>
</dbReference>
<feature type="domain" description="Ubiquitin-like" evidence="8">
    <location>
        <begin position="14"/>
        <end position="88"/>
    </location>
</feature>
<dbReference type="Gene3D" id="3.10.20.90">
    <property type="entry name" value="Phosphatidylinositol 3-kinase Catalytic Subunit, Chain A, domain 1"/>
    <property type="match status" value="1"/>
</dbReference>
<dbReference type="SUPFAM" id="SSF54236">
    <property type="entry name" value="Ubiquitin-like"/>
    <property type="match status" value="1"/>
</dbReference>
<keyword evidence="7" id="KW-0539">Nucleus</keyword>
<evidence type="ECO:0000256" key="4">
    <source>
        <dbReference type="ARBA" id="ARBA00022574"/>
    </source>
</evidence>